<name>A0A8S1MDT1_9CILI</name>
<keyword evidence="2" id="KW-0677">Repeat</keyword>
<evidence type="ECO:0000256" key="2">
    <source>
        <dbReference type="ARBA" id="ARBA00022737"/>
    </source>
</evidence>
<keyword evidence="1" id="KW-0732">Signal</keyword>
<evidence type="ECO:0000256" key="1">
    <source>
        <dbReference type="ARBA" id="ARBA00022729"/>
    </source>
</evidence>
<organism evidence="4 5">
    <name type="scientific">Paramecium sonneborni</name>
    <dbReference type="NCBI Taxonomy" id="65129"/>
    <lineage>
        <taxon>Eukaryota</taxon>
        <taxon>Sar</taxon>
        <taxon>Alveolata</taxon>
        <taxon>Ciliophora</taxon>
        <taxon>Intramacronucleata</taxon>
        <taxon>Oligohymenophorea</taxon>
        <taxon>Peniculida</taxon>
        <taxon>Parameciidae</taxon>
        <taxon>Paramecium</taxon>
    </lineage>
</organism>
<sequence length="716" mass="82584">MSNEGDGQVSLKNILISKIKCHYLCKRCFGAESNQCIQCFYGNPQNGICNQCPSDSVLRPELGCRTGCDISQPFYYNNQCLYYQSLTILFADYILLEERTNIKVIQDYTNTDQQPIHFSYDGRKDIIGLFKFNQGLERLINEINSDYGTYLIGIKVEILIFDDIPKGGSISLKINNTYKGSIYNDGTSLKFHKLKLISIELLASYQQYTKSMAYFLQMFVDIPQYHFTLSIVGNYGDSFYSWAYEQLYITSGYCPINCELCELPFQCKICKSSFYNYRDGQCTVCSKPYQKLKGSYCQDVDDETPYSKYLVQEYKDLTNDPSQFSQYSIVSQNGINFMKGSDILYSIFNNIRIFGGQLVWSQVKFLRVHQIFEPHHSITIVFYIVFGPSFPQTSQFIYTIEQNDPVIKKKGSSQITKIYEKIQHSESSLIMQWECQGSQNEPYQAYCGFYNYYIAVHYCKPYCSKCNNQDDCIQWNPNYDPNIVKFSQAECNNNQYFDQRSLQCYSCPEQCLTCLSQFYCLTCQESFIQSKLGCICKTNQYEQSNYCYDCPIECEQCSSSKWCTECSLNLNRIQSNGNCVCINGYTSYQLDPFCYKCSTLHCHICDKVNGLECYSCQNGYRLIENNCFSICGDGIITEDEQCDDGNLINEDGCHSCLYNCQHSCQFCINGICVECYDGYILISSKCYSICGLDQTFNKGKCQTSIFIIQIIQQQIH</sequence>
<dbReference type="Proteomes" id="UP000692954">
    <property type="component" value="Unassembled WGS sequence"/>
</dbReference>
<evidence type="ECO:0000313" key="5">
    <source>
        <dbReference type="Proteomes" id="UP000692954"/>
    </source>
</evidence>
<dbReference type="SMART" id="SM00261">
    <property type="entry name" value="FU"/>
    <property type="match status" value="4"/>
</dbReference>
<dbReference type="OrthoDB" id="409374at2759"/>
<dbReference type="EMBL" id="CAJJDN010000037">
    <property type="protein sequence ID" value="CAD8078497.1"/>
    <property type="molecule type" value="Genomic_DNA"/>
</dbReference>
<dbReference type="PANTHER" id="PTHR38934:SF6">
    <property type="entry name" value="CHROMOSOME UNDETERMINED SCAFFOLD_176, WHOLE GENOME SHOTGUN SEQUENCE"/>
    <property type="match status" value="1"/>
</dbReference>
<protein>
    <recommendedName>
        <fullName evidence="6">Insulin-like growth factor binding protein, N-terminal</fullName>
    </recommendedName>
</protein>
<dbReference type="InterPro" id="IPR011936">
    <property type="entry name" value="Myxo_disulph_rpt"/>
</dbReference>
<dbReference type="NCBIfam" id="TIGR02232">
    <property type="entry name" value="myxo_disulf_rpt"/>
    <property type="match status" value="1"/>
</dbReference>
<evidence type="ECO:0000313" key="4">
    <source>
        <dbReference type="EMBL" id="CAD8078497.1"/>
    </source>
</evidence>
<dbReference type="PANTHER" id="PTHR38934">
    <property type="entry name" value="HYPHALLY REGULATED CELL WALL PROTEIN 1"/>
    <property type="match status" value="1"/>
</dbReference>
<accession>A0A8S1MDT1</accession>
<dbReference type="InterPro" id="IPR006212">
    <property type="entry name" value="Furin_repeat"/>
</dbReference>
<gene>
    <name evidence="4" type="ORF">PSON_ATCC_30995.1.T0370338</name>
</gene>
<evidence type="ECO:0000256" key="3">
    <source>
        <dbReference type="ARBA" id="ARBA00023157"/>
    </source>
</evidence>
<proteinExistence type="predicted"/>
<keyword evidence="3" id="KW-1015">Disulfide bond</keyword>
<comment type="caution">
    <text evidence="4">The sequence shown here is derived from an EMBL/GenBank/DDBJ whole genome shotgun (WGS) entry which is preliminary data.</text>
</comment>
<keyword evidence="5" id="KW-1185">Reference proteome</keyword>
<evidence type="ECO:0008006" key="6">
    <source>
        <dbReference type="Google" id="ProtNLM"/>
    </source>
</evidence>
<reference evidence="4" key="1">
    <citation type="submission" date="2021-01" db="EMBL/GenBank/DDBJ databases">
        <authorList>
            <consortium name="Genoscope - CEA"/>
            <person name="William W."/>
        </authorList>
    </citation>
    <scope>NUCLEOTIDE SEQUENCE</scope>
</reference>
<dbReference type="AlphaFoldDB" id="A0A8S1MDT1"/>
<dbReference type="Pfam" id="PF13948">
    <property type="entry name" value="DUF4215"/>
    <property type="match status" value="1"/>
</dbReference>